<proteinExistence type="predicted"/>
<dbReference type="Proteomes" id="UP000634136">
    <property type="component" value="Unassembled WGS sequence"/>
</dbReference>
<reference evidence="1" key="1">
    <citation type="submission" date="2020-09" db="EMBL/GenBank/DDBJ databases">
        <title>Genome-Enabled Discovery of Anthraquinone Biosynthesis in Senna tora.</title>
        <authorList>
            <person name="Kang S.-H."/>
            <person name="Pandey R.P."/>
            <person name="Lee C.-M."/>
            <person name="Sim J.-S."/>
            <person name="Jeong J.-T."/>
            <person name="Choi B.-S."/>
            <person name="Jung M."/>
            <person name="Ginzburg D."/>
            <person name="Zhao K."/>
            <person name="Won S.Y."/>
            <person name="Oh T.-J."/>
            <person name="Yu Y."/>
            <person name="Kim N.-H."/>
            <person name="Lee O.R."/>
            <person name="Lee T.-H."/>
            <person name="Bashyal P."/>
            <person name="Kim T.-S."/>
            <person name="Lee W.-H."/>
            <person name="Kawkins C."/>
            <person name="Kim C.-K."/>
            <person name="Kim J.S."/>
            <person name="Ahn B.O."/>
            <person name="Rhee S.Y."/>
            <person name="Sohng J.K."/>
        </authorList>
    </citation>
    <scope>NUCLEOTIDE SEQUENCE</scope>
    <source>
        <tissue evidence="1">Leaf</tissue>
    </source>
</reference>
<evidence type="ECO:0000313" key="2">
    <source>
        <dbReference type="Proteomes" id="UP000634136"/>
    </source>
</evidence>
<gene>
    <name evidence="1" type="ORF">G2W53_042490</name>
</gene>
<name>A0A834SGX8_9FABA</name>
<accession>A0A834SGX8</accession>
<dbReference type="EMBL" id="JAAIUW010000013">
    <property type="protein sequence ID" value="KAF7803379.1"/>
    <property type="molecule type" value="Genomic_DNA"/>
</dbReference>
<organism evidence="1 2">
    <name type="scientific">Senna tora</name>
    <dbReference type="NCBI Taxonomy" id="362788"/>
    <lineage>
        <taxon>Eukaryota</taxon>
        <taxon>Viridiplantae</taxon>
        <taxon>Streptophyta</taxon>
        <taxon>Embryophyta</taxon>
        <taxon>Tracheophyta</taxon>
        <taxon>Spermatophyta</taxon>
        <taxon>Magnoliopsida</taxon>
        <taxon>eudicotyledons</taxon>
        <taxon>Gunneridae</taxon>
        <taxon>Pentapetalae</taxon>
        <taxon>rosids</taxon>
        <taxon>fabids</taxon>
        <taxon>Fabales</taxon>
        <taxon>Fabaceae</taxon>
        <taxon>Caesalpinioideae</taxon>
        <taxon>Cassia clade</taxon>
        <taxon>Senna</taxon>
    </lineage>
</organism>
<dbReference type="AlphaFoldDB" id="A0A834SGX8"/>
<comment type="caution">
    <text evidence="1">The sequence shown here is derived from an EMBL/GenBank/DDBJ whole genome shotgun (WGS) entry which is preliminary data.</text>
</comment>
<protein>
    <submittedName>
        <fullName evidence="1">Uncharacterized protein</fullName>
    </submittedName>
</protein>
<keyword evidence="2" id="KW-1185">Reference proteome</keyword>
<sequence length="83" mass="9180">MATTKSTYFIVKGFAGTRRSIIFLLLGGTRVLQEGFSFRRAQPLTHLSRSTSSIGESPNRFLDSSFAGPLHHCKFLQSSASDR</sequence>
<evidence type="ECO:0000313" key="1">
    <source>
        <dbReference type="EMBL" id="KAF7803379.1"/>
    </source>
</evidence>